<dbReference type="Gene3D" id="1.10.1780.10">
    <property type="entry name" value="Clp, N-terminal domain"/>
    <property type="match status" value="1"/>
</dbReference>
<dbReference type="PROSITE" id="PS51903">
    <property type="entry name" value="CLP_R"/>
    <property type="match status" value="1"/>
</dbReference>
<name>A0A7C9CWX9_OPUST</name>
<reference evidence="3" key="2">
    <citation type="submission" date="2020-07" db="EMBL/GenBank/DDBJ databases">
        <authorList>
            <person name="Vera ALvarez R."/>
            <person name="Arias-Moreno D.M."/>
            <person name="Jimenez-Jacinto V."/>
            <person name="Jimenez-Bremont J.F."/>
            <person name="Swaminathan K."/>
            <person name="Moose S.P."/>
            <person name="Guerrero-Gonzalez M.L."/>
            <person name="Marino-Ramirez L."/>
            <person name="Landsman D."/>
            <person name="Rodriguez-Kessler M."/>
            <person name="Delgado-Sanchez P."/>
        </authorList>
    </citation>
    <scope>NUCLEOTIDE SEQUENCE</scope>
    <source>
        <tissue evidence="3">Cladode</tissue>
    </source>
</reference>
<dbReference type="EMBL" id="GISG01062977">
    <property type="protein sequence ID" value="MBA4627662.1"/>
    <property type="molecule type" value="Transcribed_RNA"/>
</dbReference>
<dbReference type="InterPro" id="IPR044217">
    <property type="entry name" value="CLPT1/2"/>
</dbReference>
<accession>A0A7C9CWX9</accession>
<dbReference type="Pfam" id="PF02861">
    <property type="entry name" value="Clp_N"/>
    <property type="match status" value="1"/>
</dbReference>
<proteinExistence type="predicted"/>
<organism evidence="3">
    <name type="scientific">Opuntia streptacantha</name>
    <name type="common">Prickly pear cactus</name>
    <name type="synonym">Opuntia cardona</name>
    <dbReference type="NCBI Taxonomy" id="393608"/>
    <lineage>
        <taxon>Eukaryota</taxon>
        <taxon>Viridiplantae</taxon>
        <taxon>Streptophyta</taxon>
        <taxon>Embryophyta</taxon>
        <taxon>Tracheophyta</taxon>
        <taxon>Spermatophyta</taxon>
        <taxon>Magnoliopsida</taxon>
        <taxon>eudicotyledons</taxon>
        <taxon>Gunneridae</taxon>
        <taxon>Pentapetalae</taxon>
        <taxon>Caryophyllales</taxon>
        <taxon>Cactineae</taxon>
        <taxon>Cactaceae</taxon>
        <taxon>Opuntioideae</taxon>
        <taxon>Opuntia</taxon>
    </lineage>
</organism>
<reference evidence="3" key="1">
    <citation type="journal article" date="2013" name="J. Plant Res.">
        <title>Effect of fungi and light on seed germination of three Opuntia species from semiarid lands of central Mexico.</title>
        <authorList>
            <person name="Delgado-Sanchez P."/>
            <person name="Jimenez-Bremont J.F."/>
            <person name="Guerrero-Gonzalez Mde L."/>
            <person name="Flores J."/>
        </authorList>
    </citation>
    <scope>NUCLEOTIDE SEQUENCE</scope>
    <source>
        <tissue evidence="3">Cladode</tissue>
    </source>
</reference>
<evidence type="ECO:0000313" key="3">
    <source>
        <dbReference type="EMBL" id="MBA4627662.1"/>
    </source>
</evidence>
<evidence type="ECO:0000259" key="2">
    <source>
        <dbReference type="PROSITE" id="PS51903"/>
    </source>
</evidence>
<dbReference type="PANTHER" id="PTHR47016">
    <property type="entry name" value="ATP-DEPENDENT CLP PROTEASE ATP-BINDING SUBUNIT CLPT1, CHLOROPLASTIC"/>
    <property type="match status" value="1"/>
</dbReference>
<protein>
    <recommendedName>
        <fullName evidence="2">Clp R domain-containing protein</fullName>
    </recommendedName>
</protein>
<feature type="domain" description="Clp R" evidence="2">
    <location>
        <begin position="104"/>
        <end position="217"/>
    </location>
</feature>
<evidence type="ECO:0000256" key="1">
    <source>
        <dbReference type="PROSITE-ProRule" id="PRU01251"/>
    </source>
</evidence>
<dbReference type="AlphaFoldDB" id="A0A7C9CWX9"/>
<dbReference type="InterPro" id="IPR004176">
    <property type="entry name" value="Clp_R_N"/>
</dbReference>
<dbReference type="InterPro" id="IPR036628">
    <property type="entry name" value="Clp_N_dom_sf"/>
</dbReference>
<dbReference type="PANTHER" id="PTHR47016:SF5">
    <property type="entry name" value="CLP DOMAIN SUPERFAMILY PROTEIN"/>
    <property type="match status" value="1"/>
</dbReference>
<dbReference type="SUPFAM" id="SSF81923">
    <property type="entry name" value="Double Clp-N motif"/>
    <property type="match status" value="1"/>
</dbReference>
<sequence length="217" mass="23576">MSTMTSSVALLSKVPVSFPCQRNGKFQGSGQARNCVRMMSPIQLPRLRIQTFCGLQASTSFLGSSTSFLGSFGPSGITNFYTKMNKAMLVRRGRATRGVVRAMFERFTEKAIKVILVAQEESRRLSHNVVGTEQILLGLIGEGTGIAAKVLKSMGMNLKNTRIEVEKIVGRGSGNISIEIPFSPCAKRVLELSSDEAQKLDVAAQAWSGLVMPMILE</sequence>
<keyword evidence="1" id="KW-0677">Repeat</keyword>